<keyword evidence="4" id="KW-0269">Exonuclease</keyword>
<dbReference type="InterPro" id="IPR038729">
    <property type="entry name" value="Rad50/SbcC_AAA"/>
</dbReference>
<dbReference type="RefSeq" id="WP_110016795.1">
    <property type="nucleotide sequence ID" value="NZ_QGTJ01000001.1"/>
</dbReference>
<dbReference type="PANTHER" id="PTHR32114">
    <property type="entry name" value="ABC TRANSPORTER ABCH.3"/>
    <property type="match status" value="1"/>
</dbReference>
<feature type="coiled-coil region" evidence="1">
    <location>
        <begin position="636"/>
        <end position="663"/>
    </location>
</feature>
<dbReference type="EMBL" id="QGTJ01000001">
    <property type="protein sequence ID" value="PWV65803.1"/>
    <property type="molecule type" value="Genomic_DNA"/>
</dbReference>
<dbReference type="GO" id="GO:0016887">
    <property type="term" value="F:ATP hydrolysis activity"/>
    <property type="evidence" value="ECO:0007669"/>
    <property type="project" value="InterPro"/>
</dbReference>
<protein>
    <submittedName>
        <fullName evidence="4">Exonuclease SbcC</fullName>
    </submittedName>
</protein>
<evidence type="ECO:0000313" key="5">
    <source>
        <dbReference type="Proteomes" id="UP000246569"/>
    </source>
</evidence>
<dbReference type="Gene3D" id="3.40.50.300">
    <property type="entry name" value="P-loop containing nucleotide triphosphate hydrolases"/>
    <property type="match status" value="2"/>
</dbReference>
<gene>
    <name evidence="4" type="ORF">C7443_101288</name>
</gene>
<evidence type="ECO:0000259" key="3">
    <source>
        <dbReference type="Pfam" id="PF13476"/>
    </source>
</evidence>
<keyword evidence="4" id="KW-0378">Hydrolase</keyword>
<dbReference type="OrthoDB" id="9795626at2"/>
<sequence length="1236" mass="135337">MKILAIRGRNLASLAGDFEIDFGIEPLASAGLFALCGPTGAGKSTLLDALCLALYAQTPRLQHAGTRGVAIRDTASDTLAPYDPATLLRRGCSEGHAEVDFRGHDGERWRARWSVRRARNRSEGKLQPAEMSLHALASGQPVGGKKTEVLTAIEARVGLNFSQFTRAVLLAQNEFGAFLRADDSERASLLETLTGTELYGALSSAAYRRAQQETDALASLQARLADQQPLTASERAALDAELAQAQADGTLLTTICQAARAALDWYAEAERLETLLREAGSTFEQARAAQADAAPRRAALQQIEAAQAARHLEASARYSAEQSVQATRHAQDAANNAEQARAAEHIAHAAQLQAREQQAQADRAWNDAQPALREAHRLDGECERLQREYVDAAGPLKQAEQTLETLQKQHEQAENERHQRQHQLAAIEDWLNEHTADAALAHAWPRLEALLPRAADERAEAAQAQQVLAATQAQLTQREAELKQAQAPLTTLRANAECSTQRLQQARDRAAAFDAGALAETREHLQQRSAQLDALARHDTEQTRRADDIAARQARALDISAERDTLQQHLDRIAQALPAQTAARTQARQMLHLTECAADAQSERLRAELRDGQPCPVCGATEHPWTEITPELRTLLARQQAALAQLEIDCNALLGEQSALQERQRTLNAESVTLTATLRDLRAAHDAASRARTALPLATMATDAGALRTAQDDCAQALEALKQQERDSRTATRTLEQARTADSQAQRALSDAQEAITTAEHRQQLAENDRDNAQNLQRLSTDHFAATLTAIDAMHPLADWRQRWQDDAAAALVRWQQIVDAWRAQQAQAAQLHEARQQDAIEQQRERSALEQAGIARAQTAQALDAAGRRHRQALDARTALFAGQATAAVEQALRRAVDEARNHVEAAEQRAQQCTAGRASAEEAARQTQAAQDNARQAAAAAAAELATWLAAQPVEADGPLTLERLHQRLAVPPEARQREAEALDALDHARAQAQTVVDERRQRCDEHLRSRPAEDADSARATLAVQEPALQQANEACTQALVRQREDEHRRQTSAALLADGERQQRRQALWAGISGLIGSADGKKFRNFAQQLTLDALLGYANHHLNELARRYRLQRIADTLALQVIDRDMGDEVRSVHSLSGGESFLVSLALALGLASLSSNRVRVESLFIDEGFGSLDADTLRVAMDALDRLQALGRKVCVISHVQEMTERIGTRIDIRRRGGGRSEIILPR</sequence>
<feature type="coiled-coil region" evidence="1">
    <location>
        <begin position="891"/>
        <end position="942"/>
    </location>
</feature>
<keyword evidence="1" id="KW-0175">Coiled coil</keyword>
<comment type="caution">
    <text evidence="4">The sequence shown here is derived from an EMBL/GenBank/DDBJ whole genome shotgun (WGS) entry which is preliminary data.</text>
</comment>
<dbReference type="InterPro" id="IPR027417">
    <property type="entry name" value="P-loop_NTPase"/>
</dbReference>
<feature type="coiled-coil region" evidence="1">
    <location>
        <begin position="707"/>
        <end position="776"/>
    </location>
</feature>
<evidence type="ECO:0000313" key="4">
    <source>
        <dbReference type="EMBL" id="PWV65803.1"/>
    </source>
</evidence>
<reference evidence="4 5" key="1">
    <citation type="submission" date="2018-05" db="EMBL/GenBank/DDBJ databases">
        <title>Genomic Encyclopedia of Type Strains, Phase IV (KMG-IV): sequencing the most valuable type-strain genomes for metagenomic binning, comparative biology and taxonomic classification.</title>
        <authorList>
            <person name="Goeker M."/>
        </authorList>
    </citation>
    <scope>NUCLEOTIDE SEQUENCE [LARGE SCALE GENOMIC DNA]</scope>
    <source>
        <strain evidence="4 5">DSM 23606</strain>
    </source>
</reference>
<dbReference type="Pfam" id="PF13558">
    <property type="entry name" value="SbcC_Walker_B"/>
    <property type="match status" value="1"/>
</dbReference>
<dbReference type="Proteomes" id="UP000246569">
    <property type="component" value="Unassembled WGS sequence"/>
</dbReference>
<feature type="coiled-coil region" evidence="1">
    <location>
        <begin position="454"/>
        <end position="509"/>
    </location>
</feature>
<evidence type="ECO:0000256" key="2">
    <source>
        <dbReference type="SAM" id="MobiDB-lite"/>
    </source>
</evidence>
<dbReference type="GO" id="GO:0004527">
    <property type="term" value="F:exonuclease activity"/>
    <property type="evidence" value="ECO:0007669"/>
    <property type="project" value="UniProtKB-KW"/>
</dbReference>
<dbReference type="PANTHER" id="PTHR32114:SF2">
    <property type="entry name" value="ABC TRANSPORTER ABCH.3"/>
    <property type="match status" value="1"/>
</dbReference>
<dbReference type="GO" id="GO:0006302">
    <property type="term" value="P:double-strand break repair"/>
    <property type="evidence" value="ECO:0007669"/>
    <property type="project" value="InterPro"/>
</dbReference>
<feature type="coiled-coil region" evidence="1">
    <location>
        <begin position="396"/>
        <end position="423"/>
    </location>
</feature>
<dbReference type="AlphaFoldDB" id="A0A317N0K1"/>
<accession>A0A317N0K1</accession>
<dbReference type="SUPFAM" id="SSF52540">
    <property type="entry name" value="P-loop containing nucleoside triphosphate hydrolases"/>
    <property type="match status" value="1"/>
</dbReference>
<dbReference type="Pfam" id="PF13476">
    <property type="entry name" value="AAA_23"/>
    <property type="match status" value="1"/>
</dbReference>
<feature type="region of interest" description="Disordered" evidence="2">
    <location>
        <begin position="319"/>
        <end position="343"/>
    </location>
</feature>
<evidence type="ECO:0000256" key="1">
    <source>
        <dbReference type="SAM" id="Coils"/>
    </source>
</evidence>
<keyword evidence="5" id="KW-1185">Reference proteome</keyword>
<name>A0A317N0K1_9GAMM</name>
<keyword evidence="4" id="KW-0540">Nuclease</keyword>
<proteinExistence type="predicted"/>
<feature type="domain" description="Rad50/SbcC-type AAA" evidence="3">
    <location>
        <begin position="7"/>
        <end position="224"/>
    </location>
</feature>
<organism evidence="4 5">
    <name type="scientific">Plasticicumulans acidivorans</name>
    <dbReference type="NCBI Taxonomy" id="886464"/>
    <lineage>
        <taxon>Bacteria</taxon>
        <taxon>Pseudomonadati</taxon>
        <taxon>Pseudomonadota</taxon>
        <taxon>Gammaproteobacteria</taxon>
        <taxon>Candidatus Competibacteraceae</taxon>
        <taxon>Plasticicumulans</taxon>
    </lineage>
</organism>